<organism evidence="3 4">
    <name type="scientific">Amphibalanus amphitrite</name>
    <name type="common">Striped barnacle</name>
    <name type="synonym">Balanus amphitrite</name>
    <dbReference type="NCBI Taxonomy" id="1232801"/>
    <lineage>
        <taxon>Eukaryota</taxon>
        <taxon>Metazoa</taxon>
        <taxon>Ecdysozoa</taxon>
        <taxon>Arthropoda</taxon>
        <taxon>Crustacea</taxon>
        <taxon>Multicrustacea</taxon>
        <taxon>Cirripedia</taxon>
        <taxon>Thoracica</taxon>
        <taxon>Thoracicalcarea</taxon>
        <taxon>Balanomorpha</taxon>
        <taxon>Balanoidea</taxon>
        <taxon>Balanidae</taxon>
        <taxon>Amphibalaninae</taxon>
        <taxon>Amphibalanus</taxon>
    </lineage>
</organism>
<dbReference type="PANTHER" id="PTHR38332:SF2">
    <property type="entry name" value="PROTEIN QUIVER"/>
    <property type="match status" value="1"/>
</dbReference>
<dbReference type="PANTHER" id="PTHR38332">
    <property type="entry name" value="PROTEIN CBG11604"/>
    <property type="match status" value="1"/>
</dbReference>
<dbReference type="Pfam" id="PF17064">
    <property type="entry name" value="QVR"/>
    <property type="match status" value="1"/>
</dbReference>
<dbReference type="Proteomes" id="UP000440578">
    <property type="component" value="Unassembled WGS sequence"/>
</dbReference>
<accession>A0A6A4VM60</accession>
<dbReference type="EMBL" id="VIIS01001603">
    <property type="protein sequence ID" value="KAF0295696.1"/>
    <property type="molecule type" value="Genomic_DNA"/>
</dbReference>
<dbReference type="OrthoDB" id="75169at2759"/>
<keyword evidence="1" id="KW-0732">Signal</keyword>
<name>A0A6A4VM60_AMPAM</name>
<dbReference type="AlphaFoldDB" id="A0A6A4VM60"/>
<protein>
    <submittedName>
        <fullName evidence="3">Uncharacterized protein</fullName>
    </submittedName>
</protein>
<dbReference type="InterPro" id="IPR031424">
    <property type="entry name" value="QVR-like"/>
</dbReference>
<dbReference type="GO" id="GO:0030431">
    <property type="term" value="P:sleep"/>
    <property type="evidence" value="ECO:0007669"/>
    <property type="project" value="InterPro"/>
</dbReference>
<dbReference type="GO" id="GO:0032222">
    <property type="term" value="P:regulation of synaptic transmission, cholinergic"/>
    <property type="evidence" value="ECO:0007669"/>
    <property type="project" value="InterPro"/>
</dbReference>
<proteinExistence type="predicted"/>
<evidence type="ECO:0000256" key="2">
    <source>
        <dbReference type="ARBA" id="ARBA00023180"/>
    </source>
</evidence>
<evidence type="ECO:0000313" key="4">
    <source>
        <dbReference type="Proteomes" id="UP000440578"/>
    </source>
</evidence>
<reference evidence="3 4" key="1">
    <citation type="submission" date="2019-07" db="EMBL/GenBank/DDBJ databases">
        <title>Draft genome assembly of a fouling barnacle, Amphibalanus amphitrite (Darwin, 1854): The first reference genome for Thecostraca.</title>
        <authorList>
            <person name="Kim W."/>
        </authorList>
    </citation>
    <scope>NUCLEOTIDE SEQUENCE [LARGE SCALE GENOMIC DNA]</scope>
    <source>
        <strain evidence="3">SNU_AA5</strain>
        <tissue evidence="3">Soma without cirri and trophi</tissue>
    </source>
</reference>
<evidence type="ECO:0000313" key="3">
    <source>
        <dbReference type="EMBL" id="KAF0295696.1"/>
    </source>
</evidence>
<keyword evidence="4" id="KW-1185">Reference proteome</keyword>
<gene>
    <name evidence="3" type="ORF">FJT64_006803</name>
</gene>
<comment type="caution">
    <text evidence="3">The sequence shown here is derived from an EMBL/GenBank/DDBJ whole genome shotgun (WGS) entry which is preliminary data.</text>
</comment>
<sequence length="135" mass="14343">MALNHLWAEINCYQCSSRNGTNPGCEDPFAPLSSNYVKACKVPKPKHVGEFPANFCVKVTGTSTTTGEVLVIRNCVLKNMESQCGAFRFEDEMLHGCVLTCNYDGCNGAVSQRAGALPAAVCAAGALLLLLRLAG</sequence>
<evidence type="ECO:0000256" key="1">
    <source>
        <dbReference type="ARBA" id="ARBA00022729"/>
    </source>
</evidence>
<keyword evidence="2" id="KW-0325">Glycoprotein</keyword>